<organism evidence="1 2">
    <name type="scientific">Spirosoma aureum</name>
    <dbReference type="NCBI Taxonomy" id="2692134"/>
    <lineage>
        <taxon>Bacteria</taxon>
        <taxon>Pseudomonadati</taxon>
        <taxon>Bacteroidota</taxon>
        <taxon>Cytophagia</taxon>
        <taxon>Cytophagales</taxon>
        <taxon>Cytophagaceae</taxon>
        <taxon>Spirosoma</taxon>
    </lineage>
</organism>
<proteinExistence type="predicted"/>
<reference evidence="1 2" key="1">
    <citation type="submission" date="2020-03" db="EMBL/GenBank/DDBJ databases">
        <authorList>
            <person name="Kim M.K."/>
        </authorList>
    </citation>
    <scope>NUCLEOTIDE SEQUENCE [LARGE SCALE GENOMIC DNA]</scope>
    <source>
        <strain evidence="1 2">BT328</strain>
    </source>
</reference>
<protein>
    <submittedName>
        <fullName evidence="1">Uncharacterized protein</fullName>
    </submittedName>
</protein>
<evidence type="ECO:0000313" key="1">
    <source>
        <dbReference type="EMBL" id="QIP15099.1"/>
    </source>
</evidence>
<dbReference type="KEGG" id="spib:G8759_21970"/>
<accession>A0A6G9ARZ9</accession>
<name>A0A6G9ARZ9_9BACT</name>
<dbReference type="RefSeq" id="WP_167212482.1">
    <property type="nucleotide sequence ID" value="NZ_CP050063.1"/>
</dbReference>
<dbReference type="AlphaFoldDB" id="A0A6G9ARZ9"/>
<gene>
    <name evidence="1" type="ORF">G8759_21970</name>
</gene>
<dbReference type="Proteomes" id="UP000501802">
    <property type="component" value="Chromosome"/>
</dbReference>
<keyword evidence="2" id="KW-1185">Reference proteome</keyword>
<evidence type="ECO:0000313" key="2">
    <source>
        <dbReference type="Proteomes" id="UP000501802"/>
    </source>
</evidence>
<sequence>MVLEAVTFNPTVTLPDEAGDQGPIQYYLVWASIPANDDKGIVIDNVLEGDEIEVYNTAGIASFDKVSMEPIKGIVGIINVVAGGAIVLAEPEMAPLVAGFTAGVEAIIDAVPDELGTARRTAYGLDPGTGDYAKNEGGLIVCMPESSGAIYATDDYHLTGDTKNEGRLYKYYSDDTKNVNAFFPCPIVNDSNDPTSPNNGRMSATSGKPGRGAINILAFDERFDDNAGYYNVGIIITRHSNIDQDVQLKEQLLEAVPNSIF</sequence>
<dbReference type="EMBL" id="CP050063">
    <property type="protein sequence ID" value="QIP15099.1"/>
    <property type="molecule type" value="Genomic_DNA"/>
</dbReference>